<comment type="pathway">
    <text evidence="3 15">Carbohydrate degradation; glycolysis; pyruvate from D-glyceraldehyde 3-phosphate: step 5/5.</text>
</comment>
<dbReference type="UniPathway" id="UPA00109">
    <property type="reaction ID" value="UER00188"/>
</dbReference>
<comment type="cofactor">
    <cofactor evidence="2">
        <name>K(+)</name>
        <dbReference type="ChEBI" id="CHEBI:29103"/>
    </cofactor>
</comment>
<dbReference type="FunFam" id="3.20.20.60:FF:000001">
    <property type="entry name" value="Pyruvate kinase"/>
    <property type="match status" value="1"/>
</dbReference>
<dbReference type="AlphaFoldDB" id="A0A7S1KPR7"/>
<dbReference type="InterPro" id="IPR015795">
    <property type="entry name" value="Pyrv_Knase_C"/>
</dbReference>
<comment type="cofactor">
    <cofactor evidence="1">
        <name>Mg(2+)</name>
        <dbReference type="ChEBI" id="CHEBI:18420"/>
    </cofactor>
</comment>
<evidence type="ECO:0000256" key="11">
    <source>
        <dbReference type="ARBA" id="ARBA00022842"/>
    </source>
</evidence>
<evidence type="ECO:0000256" key="5">
    <source>
        <dbReference type="ARBA" id="ARBA00012142"/>
    </source>
</evidence>
<dbReference type="InterPro" id="IPR040442">
    <property type="entry name" value="Pyrv_kinase-like_dom_sf"/>
</dbReference>
<name>A0A7S1KPR7_9EUKA</name>
<keyword evidence="10" id="KW-0067">ATP-binding</keyword>
<dbReference type="Gene3D" id="3.40.1380.20">
    <property type="entry name" value="Pyruvate kinase, C-terminal domain"/>
    <property type="match status" value="1"/>
</dbReference>
<dbReference type="GO" id="GO:0000287">
    <property type="term" value="F:magnesium ion binding"/>
    <property type="evidence" value="ECO:0007669"/>
    <property type="project" value="InterPro"/>
</dbReference>
<dbReference type="EMBL" id="HBGD01005390">
    <property type="protein sequence ID" value="CAD9081225.1"/>
    <property type="molecule type" value="Transcribed_RNA"/>
</dbReference>
<evidence type="ECO:0000256" key="7">
    <source>
        <dbReference type="ARBA" id="ARBA00022723"/>
    </source>
</evidence>
<keyword evidence="9 15" id="KW-0418">Kinase</keyword>
<dbReference type="GO" id="GO:0030955">
    <property type="term" value="F:potassium ion binding"/>
    <property type="evidence" value="ECO:0007669"/>
    <property type="project" value="InterPro"/>
</dbReference>
<dbReference type="NCBIfam" id="NF004978">
    <property type="entry name" value="PRK06354.1"/>
    <property type="match status" value="1"/>
</dbReference>
<comment type="catalytic activity">
    <reaction evidence="14 15">
        <text>pyruvate + ATP = phosphoenolpyruvate + ADP + H(+)</text>
        <dbReference type="Rhea" id="RHEA:18157"/>
        <dbReference type="ChEBI" id="CHEBI:15361"/>
        <dbReference type="ChEBI" id="CHEBI:15378"/>
        <dbReference type="ChEBI" id="CHEBI:30616"/>
        <dbReference type="ChEBI" id="CHEBI:58702"/>
        <dbReference type="ChEBI" id="CHEBI:456216"/>
        <dbReference type="EC" id="2.7.1.40"/>
    </reaction>
</comment>
<evidence type="ECO:0000256" key="15">
    <source>
        <dbReference type="RuleBase" id="RU000504"/>
    </source>
</evidence>
<dbReference type="Gene3D" id="2.40.33.10">
    <property type="entry name" value="PK beta-barrel domain-like"/>
    <property type="match status" value="1"/>
</dbReference>
<dbReference type="GO" id="GO:0016301">
    <property type="term" value="F:kinase activity"/>
    <property type="evidence" value="ECO:0007669"/>
    <property type="project" value="UniProtKB-KW"/>
</dbReference>
<protein>
    <recommendedName>
        <fullName evidence="5 15">Pyruvate kinase</fullName>
        <ecNumber evidence="5 15">2.7.1.40</ecNumber>
    </recommendedName>
</protein>
<evidence type="ECO:0000256" key="6">
    <source>
        <dbReference type="ARBA" id="ARBA00022679"/>
    </source>
</evidence>
<feature type="domain" description="Pyruvate kinase barrel" evidence="16">
    <location>
        <begin position="2"/>
        <end position="281"/>
    </location>
</feature>
<dbReference type="GO" id="GO:0005524">
    <property type="term" value="F:ATP binding"/>
    <property type="evidence" value="ECO:0007669"/>
    <property type="project" value="UniProtKB-KW"/>
</dbReference>
<dbReference type="PRINTS" id="PR01050">
    <property type="entry name" value="PYRUVTKNASE"/>
</dbReference>
<dbReference type="InterPro" id="IPR015813">
    <property type="entry name" value="Pyrv/PenolPyrv_kinase-like_dom"/>
</dbReference>
<dbReference type="InterPro" id="IPR036918">
    <property type="entry name" value="Pyrv_Knase_C_sf"/>
</dbReference>
<keyword evidence="8" id="KW-0547">Nucleotide-binding</keyword>
<evidence type="ECO:0000256" key="4">
    <source>
        <dbReference type="ARBA" id="ARBA00008663"/>
    </source>
</evidence>
<evidence type="ECO:0000256" key="2">
    <source>
        <dbReference type="ARBA" id="ARBA00001958"/>
    </source>
</evidence>
<dbReference type="Pfam" id="PF00224">
    <property type="entry name" value="PK"/>
    <property type="match status" value="1"/>
</dbReference>
<keyword evidence="6 15" id="KW-0808">Transferase</keyword>
<evidence type="ECO:0000256" key="8">
    <source>
        <dbReference type="ARBA" id="ARBA00022741"/>
    </source>
</evidence>
<evidence type="ECO:0000256" key="14">
    <source>
        <dbReference type="ARBA" id="ARBA00048152"/>
    </source>
</evidence>
<dbReference type="InterPro" id="IPR011037">
    <property type="entry name" value="Pyrv_Knase-like_insert_dom_sf"/>
</dbReference>
<evidence type="ECO:0000256" key="3">
    <source>
        <dbReference type="ARBA" id="ARBA00004997"/>
    </source>
</evidence>
<keyword evidence="13" id="KW-0670">Pyruvate</keyword>
<evidence type="ECO:0000256" key="9">
    <source>
        <dbReference type="ARBA" id="ARBA00022777"/>
    </source>
</evidence>
<dbReference type="SUPFAM" id="SSF50800">
    <property type="entry name" value="PK beta-barrel domain-like"/>
    <property type="match status" value="1"/>
</dbReference>
<dbReference type="InterPro" id="IPR015793">
    <property type="entry name" value="Pyrv_Knase_brl"/>
</dbReference>
<accession>A0A7S1KPR7</accession>
<sequence>MNIREANEKRRKNHVAIMLDTKGPEIRTGVLADPDNDAQLNEGQSVIITTNDDYKEKCSAERIWVDYKNITKVMSEGKIILIDDGLVGVKITQISDDEMSGVVLNSGNLGSRKGVNLPGIKVDLPAVTEKDVADLKFGVRMGVDFIAASFVRKPEDVEEIRKTLGPKGENIKIISKIENAEGLDNFDDILKATDAVMVARGDMGVEIPLEQVVLAQKMMIAKCNVAGKPVITATQMLESMIVHPRPTRAEATDVANAVMDGSDAVMLSGETAKGKYPVEAVQTMATICIGAEETLTYNDMYNTVRDSVLQMLGKVSVTETIASSAVKITNDIDAKMLITVTETGNTARLCSKYRPKPPIFAITQNKETARQLCLSWSVTPVLVGSVIGTESIIKRTIMEQKEEELLKTGDLVVTTAGRVEAQTGQTNSLIVAEV</sequence>
<keyword evidence="11 15" id="KW-0460">Magnesium</keyword>
<evidence type="ECO:0000256" key="10">
    <source>
        <dbReference type="ARBA" id="ARBA00022840"/>
    </source>
</evidence>
<keyword evidence="7" id="KW-0479">Metal-binding</keyword>
<evidence type="ECO:0000256" key="1">
    <source>
        <dbReference type="ARBA" id="ARBA00001946"/>
    </source>
</evidence>
<comment type="similarity">
    <text evidence="4 15">Belongs to the pyruvate kinase family.</text>
</comment>
<dbReference type="InterPro" id="IPR018209">
    <property type="entry name" value="Pyrv_Knase_AS"/>
</dbReference>
<reference evidence="18" key="1">
    <citation type="submission" date="2021-01" db="EMBL/GenBank/DDBJ databases">
        <authorList>
            <person name="Corre E."/>
            <person name="Pelletier E."/>
            <person name="Niang G."/>
            <person name="Scheremetjew M."/>
            <person name="Finn R."/>
            <person name="Kale V."/>
            <person name="Holt S."/>
            <person name="Cochrane G."/>
            <person name="Meng A."/>
            <person name="Brown T."/>
            <person name="Cohen L."/>
        </authorList>
    </citation>
    <scope>NUCLEOTIDE SEQUENCE</scope>
    <source>
        <strain evidence="18">WS</strain>
    </source>
</reference>
<gene>
    <name evidence="18" type="ORF">PCOS0759_LOCUS4465</name>
</gene>
<dbReference type="NCBIfam" id="TIGR01064">
    <property type="entry name" value="pyruv_kin"/>
    <property type="match status" value="1"/>
</dbReference>
<dbReference type="NCBIfam" id="NF004491">
    <property type="entry name" value="PRK05826.1"/>
    <property type="match status" value="1"/>
</dbReference>
<organism evidence="18">
    <name type="scientific">Percolomonas cosmopolitus</name>
    <dbReference type="NCBI Taxonomy" id="63605"/>
    <lineage>
        <taxon>Eukaryota</taxon>
        <taxon>Discoba</taxon>
        <taxon>Heterolobosea</taxon>
        <taxon>Tetramitia</taxon>
        <taxon>Eutetramitia</taxon>
        <taxon>Percolomonadidae</taxon>
        <taxon>Percolomonas</taxon>
    </lineage>
</organism>
<evidence type="ECO:0000256" key="13">
    <source>
        <dbReference type="ARBA" id="ARBA00023317"/>
    </source>
</evidence>
<dbReference type="EC" id="2.7.1.40" evidence="5 15"/>
<dbReference type="Gene3D" id="3.20.20.60">
    <property type="entry name" value="Phosphoenolpyruvate-binding domains"/>
    <property type="match status" value="1"/>
</dbReference>
<dbReference type="PROSITE" id="PS00110">
    <property type="entry name" value="PYRUVATE_KINASE"/>
    <property type="match status" value="1"/>
</dbReference>
<evidence type="ECO:0000259" key="17">
    <source>
        <dbReference type="Pfam" id="PF02887"/>
    </source>
</evidence>
<evidence type="ECO:0000259" key="16">
    <source>
        <dbReference type="Pfam" id="PF00224"/>
    </source>
</evidence>
<proteinExistence type="inferred from homology"/>
<dbReference type="FunFam" id="2.40.33.10:FF:000001">
    <property type="entry name" value="Pyruvate kinase"/>
    <property type="match status" value="1"/>
</dbReference>
<dbReference type="GO" id="GO:0004743">
    <property type="term" value="F:pyruvate kinase activity"/>
    <property type="evidence" value="ECO:0007669"/>
    <property type="project" value="UniProtKB-EC"/>
</dbReference>
<evidence type="ECO:0000313" key="18">
    <source>
        <dbReference type="EMBL" id="CAD9081225.1"/>
    </source>
</evidence>
<dbReference type="InterPro" id="IPR001697">
    <property type="entry name" value="Pyr_Knase"/>
</dbReference>
<evidence type="ECO:0000256" key="12">
    <source>
        <dbReference type="ARBA" id="ARBA00023152"/>
    </source>
</evidence>
<dbReference type="PANTHER" id="PTHR11817">
    <property type="entry name" value="PYRUVATE KINASE"/>
    <property type="match status" value="1"/>
</dbReference>
<dbReference type="GO" id="GO:0006950">
    <property type="term" value="P:response to stress"/>
    <property type="evidence" value="ECO:0007669"/>
    <property type="project" value="UniProtKB-ARBA"/>
</dbReference>
<dbReference type="SUPFAM" id="SSF51621">
    <property type="entry name" value="Phosphoenolpyruvate/pyruvate domain"/>
    <property type="match status" value="1"/>
</dbReference>
<keyword evidence="12 15" id="KW-0324">Glycolysis</keyword>
<dbReference type="Pfam" id="PF02887">
    <property type="entry name" value="PK_C"/>
    <property type="match status" value="1"/>
</dbReference>
<dbReference type="SUPFAM" id="SSF52935">
    <property type="entry name" value="PK C-terminal domain-like"/>
    <property type="match status" value="1"/>
</dbReference>
<dbReference type="InterPro" id="IPR015806">
    <property type="entry name" value="Pyrv_Knase_insert_dom_sf"/>
</dbReference>
<feature type="domain" description="Pyruvate kinase C-terminal" evidence="17">
    <location>
        <begin position="319"/>
        <end position="431"/>
    </location>
</feature>